<reference evidence="6 7" key="1">
    <citation type="submission" date="2020-08" db="EMBL/GenBank/DDBJ databases">
        <title>Genomic Encyclopedia of Type Strains, Phase IV (KMG-IV): sequencing the most valuable type-strain genomes for metagenomic binning, comparative biology and taxonomic classification.</title>
        <authorList>
            <person name="Goeker M."/>
        </authorList>
    </citation>
    <scope>NUCLEOTIDE SEQUENCE [LARGE SCALE GENOMIC DNA]</scope>
    <source>
        <strain evidence="6 7">DSM 25481</strain>
    </source>
</reference>
<evidence type="ECO:0000256" key="4">
    <source>
        <dbReference type="ARBA" id="ARBA00023163"/>
    </source>
</evidence>
<proteinExistence type="inferred from homology"/>
<dbReference type="AlphaFoldDB" id="A0A7W6GFQ5"/>
<dbReference type="InterPro" id="IPR050176">
    <property type="entry name" value="LTTR"/>
</dbReference>
<comment type="caution">
    <text evidence="6">The sequence shown here is derived from an EMBL/GenBank/DDBJ whole genome shotgun (WGS) entry which is preliminary data.</text>
</comment>
<dbReference type="InterPro" id="IPR036390">
    <property type="entry name" value="WH_DNA-bd_sf"/>
</dbReference>
<dbReference type="Pfam" id="PF00126">
    <property type="entry name" value="HTH_1"/>
    <property type="match status" value="1"/>
</dbReference>
<dbReference type="InterPro" id="IPR005119">
    <property type="entry name" value="LysR_subst-bd"/>
</dbReference>
<dbReference type="SUPFAM" id="SSF53850">
    <property type="entry name" value="Periplasmic binding protein-like II"/>
    <property type="match status" value="1"/>
</dbReference>
<dbReference type="Gene3D" id="1.10.10.10">
    <property type="entry name" value="Winged helix-like DNA-binding domain superfamily/Winged helix DNA-binding domain"/>
    <property type="match status" value="1"/>
</dbReference>
<dbReference type="PROSITE" id="PS50931">
    <property type="entry name" value="HTH_LYSR"/>
    <property type="match status" value="1"/>
</dbReference>
<dbReference type="Proteomes" id="UP000528964">
    <property type="component" value="Unassembled WGS sequence"/>
</dbReference>
<dbReference type="FunFam" id="1.10.10.10:FF:000001">
    <property type="entry name" value="LysR family transcriptional regulator"/>
    <property type="match status" value="1"/>
</dbReference>
<comment type="similarity">
    <text evidence="1">Belongs to the LysR transcriptional regulatory family.</text>
</comment>
<dbReference type="SUPFAM" id="SSF46785">
    <property type="entry name" value="Winged helix' DNA-binding domain"/>
    <property type="match status" value="1"/>
</dbReference>
<keyword evidence="3 6" id="KW-0238">DNA-binding</keyword>
<keyword evidence="2" id="KW-0805">Transcription regulation</keyword>
<dbReference type="InterPro" id="IPR000847">
    <property type="entry name" value="LysR_HTH_N"/>
</dbReference>
<dbReference type="InterPro" id="IPR036388">
    <property type="entry name" value="WH-like_DNA-bd_sf"/>
</dbReference>
<evidence type="ECO:0000313" key="6">
    <source>
        <dbReference type="EMBL" id="MBB3974161.1"/>
    </source>
</evidence>
<dbReference type="EMBL" id="JACIDR010000004">
    <property type="protein sequence ID" value="MBB3974161.1"/>
    <property type="molecule type" value="Genomic_DNA"/>
</dbReference>
<dbReference type="PANTHER" id="PTHR30579:SF7">
    <property type="entry name" value="HTH-TYPE TRANSCRIPTIONAL REGULATOR LRHA-RELATED"/>
    <property type="match status" value="1"/>
</dbReference>
<keyword evidence="7" id="KW-1185">Reference proteome</keyword>
<feature type="domain" description="HTH lysR-type" evidence="5">
    <location>
        <begin position="2"/>
        <end position="59"/>
    </location>
</feature>
<dbReference type="PANTHER" id="PTHR30579">
    <property type="entry name" value="TRANSCRIPTIONAL REGULATOR"/>
    <property type="match status" value="1"/>
</dbReference>
<evidence type="ECO:0000256" key="3">
    <source>
        <dbReference type="ARBA" id="ARBA00023125"/>
    </source>
</evidence>
<keyword evidence="4" id="KW-0804">Transcription</keyword>
<evidence type="ECO:0000256" key="2">
    <source>
        <dbReference type="ARBA" id="ARBA00023015"/>
    </source>
</evidence>
<name>A0A7W6GFQ5_9HYPH</name>
<dbReference type="Gene3D" id="3.40.190.10">
    <property type="entry name" value="Periplasmic binding protein-like II"/>
    <property type="match status" value="2"/>
</dbReference>
<dbReference type="GO" id="GO:0003677">
    <property type="term" value="F:DNA binding"/>
    <property type="evidence" value="ECO:0007669"/>
    <property type="project" value="UniProtKB-KW"/>
</dbReference>
<organism evidence="6 7">
    <name type="scientific">Hansschlegelia beijingensis</name>
    <dbReference type="NCBI Taxonomy" id="1133344"/>
    <lineage>
        <taxon>Bacteria</taxon>
        <taxon>Pseudomonadati</taxon>
        <taxon>Pseudomonadota</taxon>
        <taxon>Alphaproteobacteria</taxon>
        <taxon>Hyphomicrobiales</taxon>
        <taxon>Methylopilaceae</taxon>
        <taxon>Hansschlegelia</taxon>
    </lineage>
</organism>
<dbReference type="Pfam" id="PF03466">
    <property type="entry name" value="LysR_substrate"/>
    <property type="match status" value="1"/>
</dbReference>
<dbReference type="PRINTS" id="PR00039">
    <property type="entry name" value="HTHLYSR"/>
</dbReference>
<gene>
    <name evidence="6" type="ORF">GGR24_002838</name>
</gene>
<evidence type="ECO:0000313" key="7">
    <source>
        <dbReference type="Proteomes" id="UP000528964"/>
    </source>
</evidence>
<evidence type="ECO:0000256" key="1">
    <source>
        <dbReference type="ARBA" id="ARBA00009437"/>
    </source>
</evidence>
<accession>A0A7W6GFQ5</accession>
<dbReference type="RefSeq" id="WP_183395993.1">
    <property type="nucleotide sequence ID" value="NZ_JACIDR010000004.1"/>
</dbReference>
<protein>
    <submittedName>
        <fullName evidence="6">DNA-binding transcriptional LysR family regulator</fullName>
    </submittedName>
</protein>
<dbReference type="GO" id="GO:0003700">
    <property type="term" value="F:DNA-binding transcription factor activity"/>
    <property type="evidence" value="ECO:0007669"/>
    <property type="project" value="InterPro"/>
</dbReference>
<sequence>MFDPDLLRVFVAVAECGGFSRAAERLNSTQSTVSHQIKRLEQKAGRVFLNRTTRTLSLTEDGEILIGYARRFLALIEDATEHLGSPRLGGALRFGASEDFAGQCLPEVLGRFRRIHPDVRLSAEIGVSRALVERLGAGDLDLVLGKRAVGELGGELVFRDGLVWAAAPDLRLDARAPVPLALFPQPCAYRAAALGALESAGRAWDVVYACPSLAGVQAAARSGLAVAPLAESFLGPGLVRADVAAALPRLPDVEFALYSSGRRQIAPAAKAFGDLCRAWFAQRPGGDGLGRPELLMWRNPAARARAGLG</sequence>
<evidence type="ECO:0000259" key="5">
    <source>
        <dbReference type="PROSITE" id="PS50931"/>
    </source>
</evidence>